<evidence type="ECO:0000256" key="4">
    <source>
        <dbReference type="ARBA" id="ARBA00022475"/>
    </source>
</evidence>
<keyword evidence="5" id="KW-0547">Nucleotide-binding</keyword>
<evidence type="ECO:0000256" key="3">
    <source>
        <dbReference type="ARBA" id="ARBA00022448"/>
    </source>
</evidence>
<keyword evidence="3" id="KW-0813">Transport</keyword>
<dbReference type="Gene3D" id="3.40.50.300">
    <property type="entry name" value="P-loop containing nucleotide triphosphate hydrolases"/>
    <property type="match status" value="2"/>
</dbReference>
<dbReference type="InterPro" id="IPR027417">
    <property type="entry name" value="P-loop_NTPase"/>
</dbReference>
<feature type="compositionally biased region" description="Pro residues" evidence="8">
    <location>
        <begin position="515"/>
        <end position="527"/>
    </location>
</feature>
<dbReference type="CDD" id="cd03257">
    <property type="entry name" value="ABC_NikE_OppD_transporters"/>
    <property type="match status" value="1"/>
</dbReference>
<dbReference type="SMART" id="SM00382">
    <property type="entry name" value="AAA"/>
    <property type="match status" value="2"/>
</dbReference>
<evidence type="ECO:0000256" key="6">
    <source>
        <dbReference type="ARBA" id="ARBA00022840"/>
    </source>
</evidence>
<name>A0A1Z2KWT9_9ACTN</name>
<dbReference type="KEGG" id="salj:SMD11_0820"/>
<dbReference type="InterPro" id="IPR017871">
    <property type="entry name" value="ABC_transporter-like_CS"/>
</dbReference>
<dbReference type="Proteomes" id="UP000195755">
    <property type="component" value="Chromosome"/>
</dbReference>
<dbReference type="InterPro" id="IPR003593">
    <property type="entry name" value="AAA+_ATPase"/>
</dbReference>
<evidence type="ECO:0000256" key="5">
    <source>
        <dbReference type="ARBA" id="ARBA00022741"/>
    </source>
</evidence>
<comment type="subcellular location">
    <subcellularLocation>
        <location evidence="1">Cell membrane</location>
        <topology evidence="1">Peripheral membrane protein</topology>
    </subcellularLocation>
</comment>
<accession>A0A1Z2KWT9</accession>
<dbReference type="GO" id="GO:0005524">
    <property type="term" value="F:ATP binding"/>
    <property type="evidence" value="ECO:0007669"/>
    <property type="project" value="UniProtKB-KW"/>
</dbReference>
<dbReference type="GO" id="GO:0005886">
    <property type="term" value="C:plasma membrane"/>
    <property type="evidence" value="ECO:0007669"/>
    <property type="project" value="UniProtKB-SubCell"/>
</dbReference>
<proteinExistence type="inferred from homology"/>
<evidence type="ECO:0000256" key="8">
    <source>
        <dbReference type="SAM" id="MobiDB-lite"/>
    </source>
</evidence>
<feature type="region of interest" description="Disordered" evidence="8">
    <location>
        <begin position="250"/>
        <end position="317"/>
    </location>
</feature>
<dbReference type="PANTHER" id="PTHR43297:SF2">
    <property type="entry name" value="DIPEPTIDE TRANSPORT ATP-BINDING PROTEIN DPPD"/>
    <property type="match status" value="1"/>
</dbReference>
<dbReference type="InterPro" id="IPR003439">
    <property type="entry name" value="ABC_transporter-like_ATP-bd"/>
</dbReference>
<dbReference type="GO" id="GO:0016887">
    <property type="term" value="F:ATP hydrolysis activity"/>
    <property type="evidence" value="ECO:0007669"/>
    <property type="project" value="InterPro"/>
</dbReference>
<keyword evidence="6" id="KW-0067">ATP-binding</keyword>
<keyword evidence="4" id="KW-1003">Cell membrane</keyword>
<feature type="domain" description="ABC transporter" evidence="9">
    <location>
        <begin position="542"/>
        <end position="782"/>
    </location>
</feature>
<dbReference type="EMBL" id="CP021744">
    <property type="protein sequence ID" value="ARZ66486.1"/>
    <property type="molecule type" value="Genomic_DNA"/>
</dbReference>
<gene>
    <name evidence="10" type="ORF">SMD11_0820</name>
</gene>
<dbReference type="Pfam" id="PF08352">
    <property type="entry name" value="oligo_HPY"/>
    <property type="match status" value="1"/>
</dbReference>
<organism evidence="10 11">
    <name type="scientific">Streptomyces albireticuli</name>
    <dbReference type="NCBI Taxonomy" id="1940"/>
    <lineage>
        <taxon>Bacteria</taxon>
        <taxon>Bacillati</taxon>
        <taxon>Actinomycetota</taxon>
        <taxon>Actinomycetes</taxon>
        <taxon>Kitasatosporales</taxon>
        <taxon>Streptomycetaceae</taxon>
        <taxon>Streptomyces</taxon>
    </lineage>
</organism>
<feature type="region of interest" description="Disordered" evidence="8">
    <location>
        <begin position="780"/>
        <end position="818"/>
    </location>
</feature>
<dbReference type="PROSITE" id="PS00211">
    <property type="entry name" value="ABC_TRANSPORTER_1"/>
    <property type="match status" value="2"/>
</dbReference>
<feature type="compositionally biased region" description="Low complexity" evidence="8">
    <location>
        <begin position="298"/>
        <end position="317"/>
    </location>
</feature>
<evidence type="ECO:0000313" key="11">
    <source>
        <dbReference type="Proteomes" id="UP000195755"/>
    </source>
</evidence>
<evidence type="ECO:0000313" key="10">
    <source>
        <dbReference type="EMBL" id="ARZ66486.1"/>
    </source>
</evidence>
<comment type="similarity">
    <text evidence="2">Belongs to the ABC transporter superfamily.</text>
</comment>
<keyword evidence="7" id="KW-0472">Membrane</keyword>
<sequence>MREQRRGTGTADAVAVAGTEGGPGRIASAGTDAVAEVRDLRVEIGGRAVVDGVGLTARPGRVTALVGASGSGKTTTGLALLGEYPDGARVTGEVRVAEGPVGYVPQHPASVLNPARRVGALLADIARAGTADLPRRARRAARRARVLAALAAAQLPDGEEVLTRYPHQLSGGQQQRVVLAQALLLGARTVVADEPTTGLDALTRRRVAGELAAVARRGVAVLLLSHDLDLVRELADEVLVMRAGRVVESGPTEELWLSPRHPWTRELLGTPDEPTAGAQGEGESRPATAPARAGADDPASVHGGAAGPASVGGSTPARGRAAAAVPARGSVSAPAPAVCGVAVPASAGGSAGGPAPVRGSALAPVSAPGSVPAGGSVDGPASVGGLAGDPASARGRAAAAVPARGSVSAPAPAVCGVAVPASAGGSAGGPAPVRGSALAPVSAPGSVPAGGSVDGPASVGGLAGDPASARGRAAAAVPARGSVSAPAPAVCGAAVPASAGGSADGPAPFHGTAPAPAPTPGSVPGPVPARGTAPGTPPAPVLEARAVTARHRGTPALLRDASLSVRAGECLAVVGRSGSGKTTLARCLAGLHSRYEGHVLLDGAPLPRSLRQRDRARLAAVQYVFQDARAAFDEYRPVLDQVARTAVRLRGVGPGAAEEEAVAALGRVGLTEETARRRPGGLSGGELQRAALVRALLARPRVLICDEVTSGLDSVTRRGILRLLADLAREPDGPALVLITHDLDTAALADRIAVLDAGRIVEQGPATEVLTAPRHAFTRALTGSSGATTDGDPGRAVAHHRQAPPEAGGGAAGARTRP</sequence>
<evidence type="ECO:0000256" key="2">
    <source>
        <dbReference type="ARBA" id="ARBA00005417"/>
    </source>
</evidence>
<dbReference type="PROSITE" id="PS50893">
    <property type="entry name" value="ABC_TRANSPORTER_2"/>
    <property type="match status" value="2"/>
</dbReference>
<dbReference type="InterPro" id="IPR050388">
    <property type="entry name" value="ABC_Ni/Peptide_Import"/>
</dbReference>
<dbReference type="SUPFAM" id="SSF52540">
    <property type="entry name" value="P-loop containing nucleoside triphosphate hydrolases"/>
    <property type="match status" value="2"/>
</dbReference>
<dbReference type="GO" id="GO:0015833">
    <property type="term" value="P:peptide transport"/>
    <property type="evidence" value="ECO:0007669"/>
    <property type="project" value="InterPro"/>
</dbReference>
<feature type="domain" description="ABC transporter" evidence="9">
    <location>
        <begin position="35"/>
        <end position="268"/>
    </location>
</feature>
<protein>
    <submittedName>
        <fullName evidence="10">Nucleotide-binding ABC transporter</fullName>
    </submittedName>
</protein>
<evidence type="ECO:0000259" key="9">
    <source>
        <dbReference type="PROSITE" id="PS50893"/>
    </source>
</evidence>
<dbReference type="PANTHER" id="PTHR43297">
    <property type="entry name" value="OLIGOPEPTIDE TRANSPORT ATP-BINDING PROTEIN APPD"/>
    <property type="match status" value="1"/>
</dbReference>
<dbReference type="AlphaFoldDB" id="A0A1Z2KWT9"/>
<dbReference type="Pfam" id="PF00005">
    <property type="entry name" value="ABC_tran"/>
    <property type="match status" value="2"/>
</dbReference>
<feature type="compositionally biased region" description="Low complexity" evidence="8">
    <location>
        <begin position="496"/>
        <end position="514"/>
    </location>
</feature>
<dbReference type="InterPro" id="IPR013563">
    <property type="entry name" value="Oligopep_ABC_C"/>
</dbReference>
<feature type="region of interest" description="Disordered" evidence="8">
    <location>
        <begin position="496"/>
        <end position="537"/>
    </location>
</feature>
<evidence type="ECO:0000256" key="7">
    <source>
        <dbReference type="ARBA" id="ARBA00023136"/>
    </source>
</evidence>
<reference evidence="10 11" key="1">
    <citation type="submission" date="2017-06" db="EMBL/GenBank/DDBJ databases">
        <title>Streptomyces albireticuli Genome sequencing and assembly.</title>
        <authorList>
            <person name="Wang Y."/>
            <person name="Du B."/>
            <person name="Ding Y."/>
            <person name="Liu H."/>
            <person name="Hou Q."/>
            <person name="Liu K."/>
            <person name="Yao L."/>
            <person name="Wang C."/>
        </authorList>
    </citation>
    <scope>NUCLEOTIDE SEQUENCE [LARGE SCALE GENOMIC DNA]</scope>
    <source>
        <strain evidence="10 11">MDJK11</strain>
    </source>
</reference>
<evidence type="ECO:0000256" key="1">
    <source>
        <dbReference type="ARBA" id="ARBA00004202"/>
    </source>
</evidence>